<proteinExistence type="predicted"/>
<dbReference type="AlphaFoldDB" id="A0AAW7T320"/>
<feature type="transmembrane region" description="Helical" evidence="1">
    <location>
        <begin position="43"/>
        <end position="64"/>
    </location>
</feature>
<sequence length="158" mass="16105">MNKIYKTVWCEATRTWVAVSENAVARAGGTSKSVEPALETKRFFKVTLLGAAALLALGMVGPFVPAAHAASNTGLCLTYKGGTNNVSGTGSVMSNGCNSAGWINGLTPGGSTDWVGLTADDTQVVLDGCHGAALWSQCGVGIRAPLEGRHIGASPRAA</sequence>
<dbReference type="Pfam" id="PF13018">
    <property type="entry name" value="ESPR"/>
    <property type="match status" value="1"/>
</dbReference>
<comment type="caution">
    <text evidence="3">The sequence shown here is derived from an EMBL/GenBank/DDBJ whole genome shotgun (WGS) entry which is preliminary data.</text>
</comment>
<evidence type="ECO:0000313" key="4">
    <source>
        <dbReference type="Proteomes" id="UP001171620"/>
    </source>
</evidence>
<gene>
    <name evidence="3" type="ORF">QZM33_16510</name>
</gene>
<feature type="domain" description="ESPR" evidence="2">
    <location>
        <begin position="1"/>
        <end position="36"/>
    </location>
</feature>
<accession>A0AAW7T320</accession>
<dbReference type="Proteomes" id="UP001171620">
    <property type="component" value="Unassembled WGS sequence"/>
</dbReference>
<dbReference type="InterPro" id="IPR024973">
    <property type="entry name" value="ESPR"/>
</dbReference>
<dbReference type="EMBL" id="JAUJRV010000011">
    <property type="protein sequence ID" value="MDN7796537.1"/>
    <property type="molecule type" value="Genomic_DNA"/>
</dbReference>
<evidence type="ECO:0000256" key="1">
    <source>
        <dbReference type="SAM" id="Phobius"/>
    </source>
</evidence>
<reference evidence="3" key="1">
    <citation type="submission" date="2023-07" db="EMBL/GenBank/DDBJ databases">
        <title>A collection of bacterial strains from the Burkholderia cepacia Research Laboratory and Repository.</title>
        <authorList>
            <person name="Lipuma J."/>
            <person name="Spilker T."/>
            <person name="Caverly L."/>
        </authorList>
    </citation>
    <scope>NUCLEOTIDE SEQUENCE</scope>
    <source>
        <strain evidence="3">AU44268</strain>
    </source>
</reference>
<keyword evidence="1" id="KW-0472">Membrane</keyword>
<keyword evidence="1" id="KW-1133">Transmembrane helix</keyword>
<dbReference type="RefSeq" id="WP_301788631.1">
    <property type="nucleotide sequence ID" value="NZ_JAUJRV010000011.1"/>
</dbReference>
<evidence type="ECO:0000313" key="3">
    <source>
        <dbReference type="EMBL" id="MDN7796537.1"/>
    </source>
</evidence>
<keyword evidence="1" id="KW-0812">Transmembrane</keyword>
<organism evidence="3 4">
    <name type="scientific">Burkholderia vietnamiensis</name>
    <dbReference type="NCBI Taxonomy" id="60552"/>
    <lineage>
        <taxon>Bacteria</taxon>
        <taxon>Pseudomonadati</taxon>
        <taxon>Pseudomonadota</taxon>
        <taxon>Betaproteobacteria</taxon>
        <taxon>Burkholderiales</taxon>
        <taxon>Burkholderiaceae</taxon>
        <taxon>Burkholderia</taxon>
        <taxon>Burkholderia cepacia complex</taxon>
    </lineage>
</organism>
<evidence type="ECO:0000259" key="2">
    <source>
        <dbReference type="Pfam" id="PF13018"/>
    </source>
</evidence>
<name>A0AAW7T320_BURVI</name>
<protein>
    <submittedName>
        <fullName evidence="3">ESPR domain-containing protein</fullName>
    </submittedName>
</protein>